<proteinExistence type="predicted"/>
<gene>
    <name evidence="1" type="ORF">GCM10010470_16430</name>
</gene>
<dbReference type="RefSeq" id="WP_344678873.1">
    <property type="nucleotide sequence ID" value="NZ_BAAAUX010000009.1"/>
</dbReference>
<accession>A0ABN3V887</accession>
<dbReference type="Proteomes" id="UP001500979">
    <property type="component" value="Unassembled WGS sequence"/>
</dbReference>
<evidence type="ECO:0000313" key="2">
    <source>
        <dbReference type="Proteomes" id="UP001500979"/>
    </source>
</evidence>
<organism evidence="1 2">
    <name type="scientific">Saccharopolyspora taberi</name>
    <dbReference type="NCBI Taxonomy" id="60895"/>
    <lineage>
        <taxon>Bacteria</taxon>
        <taxon>Bacillati</taxon>
        <taxon>Actinomycetota</taxon>
        <taxon>Actinomycetes</taxon>
        <taxon>Pseudonocardiales</taxon>
        <taxon>Pseudonocardiaceae</taxon>
        <taxon>Saccharopolyspora</taxon>
    </lineage>
</organism>
<keyword evidence="2" id="KW-1185">Reference proteome</keyword>
<dbReference type="EMBL" id="BAAAUX010000009">
    <property type="protein sequence ID" value="GAA2783160.1"/>
    <property type="molecule type" value="Genomic_DNA"/>
</dbReference>
<comment type="caution">
    <text evidence="1">The sequence shown here is derived from an EMBL/GenBank/DDBJ whole genome shotgun (WGS) entry which is preliminary data.</text>
</comment>
<protein>
    <submittedName>
        <fullName evidence="1">Uncharacterized protein</fullName>
    </submittedName>
</protein>
<sequence length="148" mass="16810">MRSEIDTVSPSGEVRAQFRRAYAQFRYSLYDLTEHPAVGDPVAVREDRRLFELAERAALCSAPLAPHVDPGWPGGWVQAQYMLRAPIPTPSQPHPPVWRRWEDALDALGAGWNLVWTPVCRQDQVWMLLDDLFWQQGVDDVLVSGPAF</sequence>
<evidence type="ECO:0000313" key="1">
    <source>
        <dbReference type="EMBL" id="GAA2783160.1"/>
    </source>
</evidence>
<reference evidence="1 2" key="1">
    <citation type="journal article" date="2019" name="Int. J. Syst. Evol. Microbiol.">
        <title>The Global Catalogue of Microorganisms (GCM) 10K type strain sequencing project: providing services to taxonomists for standard genome sequencing and annotation.</title>
        <authorList>
            <consortium name="The Broad Institute Genomics Platform"/>
            <consortium name="The Broad Institute Genome Sequencing Center for Infectious Disease"/>
            <person name="Wu L."/>
            <person name="Ma J."/>
        </authorList>
    </citation>
    <scope>NUCLEOTIDE SEQUENCE [LARGE SCALE GENOMIC DNA]</scope>
    <source>
        <strain evidence="1 2">JCM 9383</strain>
    </source>
</reference>
<name>A0ABN3V887_9PSEU</name>